<evidence type="ECO:0000256" key="2">
    <source>
        <dbReference type="SAM" id="MobiDB-lite"/>
    </source>
</evidence>
<reference evidence="4" key="1">
    <citation type="submission" date="2021-04" db="EMBL/GenBank/DDBJ databases">
        <title>Genome based classification of Actinospica acidithermotolerans sp. nov., an actinobacterium isolated from an Indonesian hot spring.</title>
        <authorList>
            <person name="Kusuma A.B."/>
            <person name="Putra K.E."/>
            <person name="Nafisah S."/>
            <person name="Loh J."/>
            <person name="Nouioui I."/>
            <person name="Goodfellow M."/>
        </authorList>
    </citation>
    <scope>NUCLEOTIDE SEQUENCE</scope>
    <source>
        <strain evidence="4">CSCA 57</strain>
    </source>
</reference>
<dbReference type="InterPro" id="IPR050300">
    <property type="entry name" value="GDXG_lipolytic_enzyme"/>
</dbReference>
<feature type="region of interest" description="Disordered" evidence="2">
    <location>
        <begin position="1"/>
        <end position="43"/>
    </location>
</feature>
<dbReference type="Pfam" id="PF07859">
    <property type="entry name" value="Abhydrolase_3"/>
    <property type="match status" value="1"/>
</dbReference>
<dbReference type="RefSeq" id="WP_212532412.1">
    <property type="nucleotide sequence ID" value="NZ_JAGSOG010000243.1"/>
</dbReference>
<keyword evidence="1 4" id="KW-0378">Hydrolase</keyword>
<dbReference type="InterPro" id="IPR029058">
    <property type="entry name" value="AB_hydrolase_fold"/>
</dbReference>
<dbReference type="Proteomes" id="UP000675781">
    <property type="component" value="Unassembled WGS sequence"/>
</dbReference>
<organism evidence="4 5">
    <name type="scientific">Actinospica durhamensis</name>
    <dbReference type="NCBI Taxonomy" id="1508375"/>
    <lineage>
        <taxon>Bacteria</taxon>
        <taxon>Bacillati</taxon>
        <taxon>Actinomycetota</taxon>
        <taxon>Actinomycetes</taxon>
        <taxon>Catenulisporales</taxon>
        <taxon>Actinospicaceae</taxon>
        <taxon>Actinospica</taxon>
    </lineage>
</organism>
<dbReference type="SUPFAM" id="SSF53474">
    <property type="entry name" value="alpha/beta-Hydrolases"/>
    <property type="match status" value="1"/>
</dbReference>
<sequence>MPVDPRLAAAAADVAQPGEPASTSASASAPAADSTARRDALSDRQIATTGPAMDVREAVFDLAPEPVPVRIYRPRDGELPGLIYLHGGGFHGGGLDEADALCRRRAAAIGCVVVSVGYRLAPQHPFPQGLDDAWNAARLVAERARRLGIDPKRIAVGGQSAGANLAAVLTQRARDAGTPLFAAQLLEIPVTDADTDWPSVTAYGSGYGFDRTDLDSMWQQYLPEGAHRGDPAVSPLRGRLHGLPPALVTTVEYDVFRDQGERYAQALEQAAVPVHLRRWPGLVHGTTDLDILLPDLAHDYLTELAEVMREYLGLGLTAQAPHEPPPL</sequence>
<protein>
    <submittedName>
        <fullName evidence="4">Alpha/beta hydrolase</fullName>
    </submittedName>
</protein>
<dbReference type="PANTHER" id="PTHR48081:SF8">
    <property type="entry name" value="ALPHA_BETA HYDROLASE FOLD-3 DOMAIN-CONTAINING PROTEIN-RELATED"/>
    <property type="match status" value="1"/>
</dbReference>
<evidence type="ECO:0000259" key="3">
    <source>
        <dbReference type="Pfam" id="PF07859"/>
    </source>
</evidence>
<feature type="domain" description="Alpha/beta hydrolase fold-3" evidence="3">
    <location>
        <begin position="82"/>
        <end position="286"/>
    </location>
</feature>
<keyword evidence="5" id="KW-1185">Reference proteome</keyword>
<gene>
    <name evidence="4" type="ORF">KDL01_32055</name>
</gene>
<evidence type="ECO:0000313" key="4">
    <source>
        <dbReference type="EMBL" id="MBR7837950.1"/>
    </source>
</evidence>
<accession>A0A941ET88</accession>
<dbReference type="Gene3D" id="3.40.50.1820">
    <property type="entry name" value="alpha/beta hydrolase"/>
    <property type="match status" value="1"/>
</dbReference>
<dbReference type="InterPro" id="IPR013094">
    <property type="entry name" value="AB_hydrolase_3"/>
</dbReference>
<proteinExistence type="predicted"/>
<name>A0A941ET88_9ACTN</name>
<feature type="compositionally biased region" description="Low complexity" evidence="2">
    <location>
        <begin position="20"/>
        <end position="34"/>
    </location>
</feature>
<feature type="non-terminal residue" evidence="4">
    <location>
        <position position="327"/>
    </location>
</feature>
<evidence type="ECO:0000313" key="5">
    <source>
        <dbReference type="Proteomes" id="UP000675781"/>
    </source>
</evidence>
<evidence type="ECO:0000256" key="1">
    <source>
        <dbReference type="ARBA" id="ARBA00022801"/>
    </source>
</evidence>
<dbReference type="AlphaFoldDB" id="A0A941ET88"/>
<dbReference type="EMBL" id="JAGSOG010000243">
    <property type="protein sequence ID" value="MBR7837950.1"/>
    <property type="molecule type" value="Genomic_DNA"/>
</dbReference>
<comment type="caution">
    <text evidence="4">The sequence shown here is derived from an EMBL/GenBank/DDBJ whole genome shotgun (WGS) entry which is preliminary data.</text>
</comment>
<dbReference type="GO" id="GO:0016787">
    <property type="term" value="F:hydrolase activity"/>
    <property type="evidence" value="ECO:0007669"/>
    <property type="project" value="UniProtKB-KW"/>
</dbReference>
<dbReference type="PANTHER" id="PTHR48081">
    <property type="entry name" value="AB HYDROLASE SUPERFAMILY PROTEIN C4A8.06C"/>
    <property type="match status" value="1"/>
</dbReference>